<dbReference type="EMBL" id="VFOW01000001">
    <property type="protein sequence ID" value="TQL75520.1"/>
    <property type="molecule type" value="Genomic_DNA"/>
</dbReference>
<dbReference type="Proteomes" id="UP000317043">
    <property type="component" value="Unassembled WGS sequence"/>
</dbReference>
<dbReference type="InParanoid" id="A0A543ASG5"/>
<gene>
    <name evidence="2" type="ORF">FB566_1026</name>
</gene>
<evidence type="ECO:0000313" key="3">
    <source>
        <dbReference type="Proteomes" id="UP000317043"/>
    </source>
</evidence>
<keyword evidence="1" id="KW-0812">Transmembrane</keyword>
<name>A0A543ASG5_9ACTN</name>
<reference evidence="2 3" key="1">
    <citation type="submission" date="2019-06" db="EMBL/GenBank/DDBJ databases">
        <title>Sequencing the genomes of 1000 actinobacteria strains.</title>
        <authorList>
            <person name="Klenk H.-P."/>
        </authorList>
    </citation>
    <scope>NUCLEOTIDE SEQUENCE [LARGE SCALE GENOMIC DNA]</scope>
    <source>
        <strain evidence="2 3">DSM 45928</strain>
    </source>
</reference>
<organism evidence="2 3">
    <name type="scientific">Stackebrandtia endophytica</name>
    <dbReference type="NCBI Taxonomy" id="1496996"/>
    <lineage>
        <taxon>Bacteria</taxon>
        <taxon>Bacillati</taxon>
        <taxon>Actinomycetota</taxon>
        <taxon>Actinomycetes</taxon>
        <taxon>Glycomycetales</taxon>
        <taxon>Glycomycetaceae</taxon>
        <taxon>Stackebrandtia</taxon>
    </lineage>
</organism>
<proteinExistence type="predicted"/>
<dbReference type="RefSeq" id="WP_142035512.1">
    <property type="nucleotide sequence ID" value="NZ_JBHTGS010000001.1"/>
</dbReference>
<sequence>MNLLWQRISRPWTPGAIITVTALIAVVAGFALGRYTTLTRLSSVDEASVEGAWTEETVYPASADGPVLDDLTDLVPVEHAALTASMYPNTEWNLVVIEPGDYDMYAACRFTEPRLVEYGGSAILNIRFHPDGPTVDESLTVECDGQVQQVGETVHSPEPGVIMLGSHLRGVYAEQVTIGTDLLSVLVDGQWLEADYGLVVYLVPH</sequence>
<keyword evidence="3" id="KW-1185">Reference proteome</keyword>
<protein>
    <submittedName>
        <fullName evidence="2">Uncharacterized protein</fullName>
    </submittedName>
</protein>
<evidence type="ECO:0000313" key="2">
    <source>
        <dbReference type="EMBL" id="TQL75520.1"/>
    </source>
</evidence>
<accession>A0A543ASG5</accession>
<feature type="transmembrane region" description="Helical" evidence="1">
    <location>
        <begin position="12"/>
        <end position="32"/>
    </location>
</feature>
<comment type="caution">
    <text evidence="2">The sequence shown here is derived from an EMBL/GenBank/DDBJ whole genome shotgun (WGS) entry which is preliminary data.</text>
</comment>
<evidence type="ECO:0000256" key="1">
    <source>
        <dbReference type="SAM" id="Phobius"/>
    </source>
</evidence>
<keyword evidence="1" id="KW-1133">Transmembrane helix</keyword>
<dbReference type="AlphaFoldDB" id="A0A543ASG5"/>
<dbReference type="OrthoDB" id="9799092at2"/>
<keyword evidence="1" id="KW-0472">Membrane</keyword>